<keyword evidence="4" id="KW-1185">Reference proteome</keyword>
<dbReference type="EMBL" id="JBHSPA010000016">
    <property type="protein sequence ID" value="MFC5824585.1"/>
    <property type="molecule type" value="Genomic_DNA"/>
</dbReference>
<name>A0ABW1CFS8_9ACTN</name>
<feature type="compositionally biased region" description="Basic and acidic residues" evidence="1">
    <location>
        <begin position="343"/>
        <end position="358"/>
    </location>
</feature>
<evidence type="ECO:0000313" key="3">
    <source>
        <dbReference type="EMBL" id="MFC5824585.1"/>
    </source>
</evidence>
<feature type="transmembrane region" description="Helical" evidence="2">
    <location>
        <begin position="29"/>
        <end position="48"/>
    </location>
</feature>
<accession>A0ABW1CFS8</accession>
<proteinExistence type="predicted"/>
<feature type="region of interest" description="Disordered" evidence="1">
    <location>
        <begin position="343"/>
        <end position="367"/>
    </location>
</feature>
<organism evidence="3 4">
    <name type="scientific">Nonomuraea insulae</name>
    <dbReference type="NCBI Taxonomy" id="1616787"/>
    <lineage>
        <taxon>Bacteria</taxon>
        <taxon>Bacillati</taxon>
        <taxon>Actinomycetota</taxon>
        <taxon>Actinomycetes</taxon>
        <taxon>Streptosporangiales</taxon>
        <taxon>Streptosporangiaceae</taxon>
        <taxon>Nonomuraea</taxon>
    </lineage>
</organism>
<keyword evidence="2" id="KW-1133">Transmembrane helix</keyword>
<comment type="caution">
    <text evidence="3">The sequence shown here is derived from an EMBL/GenBank/DDBJ whole genome shotgun (WGS) entry which is preliminary data.</text>
</comment>
<evidence type="ECO:0000313" key="4">
    <source>
        <dbReference type="Proteomes" id="UP001596058"/>
    </source>
</evidence>
<evidence type="ECO:0000256" key="1">
    <source>
        <dbReference type="SAM" id="MobiDB-lite"/>
    </source>
</evidence>
<evidence type="ECO:0000256" key="2">
    <source>
        <dbReference type="SAM" id="Phobius"/>
    </source>
</evidence>
<keyword evidence="2" id="KW-0472">Membrane</keyword>
<protein>
    <submittedName>
        <fullName evidence="3">Aromatic acid exporter family protein</fullName>
    </submittedName>
</protein>
<sequence>MLIPTVTVTVGCLVAWWISTDLIGSPQAVLAPTGVLLSVAATAYSTVIQAIQQTIAVLLGLTAAIGFVQVFGTNAATMAVLVAVALVASRTVGIPWQNVQAPITALLVFSLGREYGMARLLDIVIGALVGAALVLMIPTRHVGRAAKDIADLADDLADLCSDLAEGVRQPWTARQAQRWLARARRMSARLRSADESADRATESLRLTLRRARTRQRLRRIMQAVLCLEHACHQLRGVARALADLAAGVRGLPGQGETGSFPQVFADLLDTIGKAYACFERLLVTPGSGDDLIRLRVAVAEGERLERAARKQMAEIDPHSPLWTVYGALLDDCLQLRYEVDPDGGPHREAIPPHAREQAARLTSHRRQ</sequence>
<keyword evidence="2" id="KW-0812">Transmembrane</keyword>
<dbReference type="Proteomes" id="UP001596058">
    <property type="component" value="Unassembled WGS sequence"/>
</dbReference>
<feature type="transmembrane region" description="Helical" evidence="2">
    <location>
        <begin position="55"/>
        <end position="88"/>
    </location>
</feature>
<reference evidence="4" key="1">
    <citation type="journal article" date="2019" name="Int. J. Syst. Evol. Microbiol.">
        <title>The Global Catalogue of Microorganisms (GCM) 10K type strain sequencing project: providing services to taxonomists for standard genome sequencing and annotation.</title>
        <authorList>
            <consortium name="The Broad Institute Genomics Platform"/>
            <consortium name="The Broad Institute Genome Sequencing Center for Infectious Disease"/>
            <person name="Wu L."/>
            <person name="Ma J."/>
        </authorList>
    </citation>
    <scope>NUCLEOTIDE SEQUENCE [LARGE SCALE GENOMIC DNA]</scope>
    <source>
        <strain evidence="4">CCUG 53903</strain>
    </source>
</reference>
<gene>
    <name evidence="3" type="ORF">ACFPZ3_12065</name>
</gene>
<feature type="transmembrane region" description="Helical" evidence="2">
    <location>
        <begin position="116"/>
        <end position="137"/>
    </location>
</feature>